<dbReference type="Proteomes" id="UP001055879">
    <property type="component" value="Linkage Group LG06"/>
</dbReference>
<comment type="caution">
    <text evidence="1">The sequence shown here is derived from an EMBL/GenBank/DDBJ whole genome shotgun (WGS) entry which is preliminary data.</text>
</comment>
<reference evidence="2" key="1">
    <citation type="journal article" date="2022" name="Mol. Ecol. Resour.">
        <title>The genomes of chicory, endive, great burdock and yacon provide insights into Asteraceae palaeo-polyploidization history and plant inulin production.</title>
        <authorList>
            <person name="Fan W."/>
            <person name="Wang S."/>
            <person name="Wang H."/>
            <person name="Wang A."/>
            <person name="Jiang F."/>
            <person name="Liu H."/>
            <person name="Zhao H."/>
            <person name="Xu D."/>
            <person name="Zhang Y."/>
        </authorList>
    </citation>
    <scope>NUCLEOTIDE SEQUENCE [LARGE SCALE GENOMIC DNA]</scope>
    <source>
        <strain evidence="2">cv. Niubang</strain>
    </source>
</reference>
<dbReference type="EMBL" id="CM042052">
    <property type="protein sequence ID" value="KAI3720393.1"/>
    <property type="molecule type" value="Genomic_DNA"/>
</dbReference>
<keyword evidence="2" id="KW-1185">Reference proteome</keyword>
<protein>
    <submittedName>
        <fullName evidence="1">Uncharacterized protein</fullName>
    </submittedName>
</protein>
<reference evidence="1 2" key="2">
    <citation type="journal article" date="2022" name="Mol. Ecol. Resour.">
        <title>The genomes of chicory, endive, great burdock and yacon provide insights into Asteraceae paleo-polyploidization history and plant inulin production.</title>
        <authorList>
            <person name="Fan W."/>
            <person name="Wang S."/>
            <person name="Wang H."/>
            <person name="Wang A."/>
            <person name="Jiang F."/>
            <person name="Liu H."/>
            <person name="Zhao H."/>
            <person name="Xu D."/>
            <person name="Zhang Y."/>
        </authorList>
    </citation>
    <scope>NUCLEOTIDE SEQUENCE [LARGE SCALE GENOMIC DNA]</scope>
    <source>
        <strain evidence="2">cv. Niubang</strain>
    </source>
</reference>
<sequence>MVASWNVSFLQSVDSTSQPEDCFMVTPQSSTLLLLMRFVVAGGDPCTKVCKAWYILFHIFGPLCLFYGL</sequence>
<gene>
    <name evidence="1" type="ORF">L6452_21309</name>
</gene>
<evidence type="ECO:0000313" key="1">
    <source>
        <dbReference type="EMBL" id="KAI3720393.1"/>
    </source>
</evidence>
<accession>A0ACB9BFQ8</accession>
<proteinExistence type="predicted"/>
<name>A0ACB9BFQ8_ARCLA</name>
<organism evidence="1 2">
    <name type="scientific">Arctium lappa</name>
    <name type="common">Greater burdock</name>
    <name type="synonym">Lappa major</name>
    <dbReference type="NCBI Taxonomy" id="4217"/>
    <lineage>
        <taxon>Eukaryota</taxon>
        <taxon>Viridiplantae</taxon>
        <taxon>Streptophyta</taxon>
        <taxon>Embryophyta</taxon>
        <taxon>Tracheophyta</taxon>
        <taxon>Spermatophyta</taxon>
        <taxon>Magnoliopsida</taxon>
        <taxon>eudicotyledons</taxon>
        <taxon>Gunneridae</taxon>
        <taxon>Pentapetalae</taxon>
        <taxon>asterids</taxon>
        <taxon>campanulids</taxon>
        <taxon>Asterales</taxon>
        <taxon>Asteraceae</taxon>
        <taxon>Carduoideae</taxon>
        <taxon>Cardueae</taxon>
        <taxon>Arctiinae</taxon>
        <taxon>Arctium</taxon>
    </lineage>
</organism>
<evidence type="ECO:0000313" key="2">
    <source>
        <dbReference type="Proteomes" id="UP001055879"/>
    </source>
</evidence>